<dbReference type="Gene3D" id="1.25.20.10">
    <property type="entry name" value="Bacterial muramidases"/>
    <property type="match status" value="1"/>
</dbReference>
<evidence type="ECO:0000256" key="3">
    <source>
        <dbReference type="SAM" id="SignalP"/>
    </source>
</evidence>
<dbReference type="InterPro" id="IPR037061">
    <property type="entry name" value="Lytic_TGlycoase_superhlx_L_sf"/>
</dbReference>
<dbReference type="Proteomes" id="UP001589813">
    <property type="component" value="Unassembled WGS sequence"/>
</dbReference>
<dbReference type="Pfam" id="PF01464">
    <property type="entry name" value="SLT"/>
    <property type="match status" value="1"/>
</dbReference>
<name>A0ABV6BFE9_9GAMM</name>
<accession>A0ABV6BFE9</accession>
<comment type="similarity">
    <text evidence="1">Belongs to the transglycosylase Slt family.</text>
</comment>
<keyword evidence="2 3" id="KW-0732">Signal</keyword>
<dbReference type="InterPro" id="IPR000189">
    <property type="entry name" value="Transglyc_AS"/>
</dbReference>
<proteinExistence type="inferred from homology"/>
<gene>
    <name evidence="6" type="ORF">ACFFJP_15015</name>
</gene>
<evidence type="ECO:0000256" key="2">
    <source>
        <dbReference type="ARBA" id="ARBA00022729"/>
    </source>
</evidence>
<dbReference type="SUPFAM" id="SSF48435">
    <property type="entry name" value="Bacterial muramidases"/>
    <property type="match status" value="1"/>
</dbReference>
<dbReference type="PANTHER" id="PTHR37423">
    <property type="entry name" value="SOLUBLE LYTIC MUREIN TRANSGLYCOSYLASE-RELATED"/>
    <property type="match status" value="1"/>
</dbReference>
<dbReference type="RefSeq" id="WP_377245799.1">
    <property type="nucleotide sequence ID" value="NZ_JBHLXP010000004.1"/>
</dbReference>
<dbReference type="Gene3D" id="1.10.1240.20">
    <property type="entry name" value="Lytic transglycosylase, superhelical linker domain"/>
    <property type="match status" value="1"/>
</dbReference>
<evidence type="ECO:0000259" key="4">
    <source>
        <dbReference type="Pfam" id="PF01464"/>
    </source>
</evidence>
<keyword evidence="7" id="KW-1185">Reference proteome</keyword>
<reference evidence="6 7" key="1">
    <citation type="submission" date="2024-09" db="EMBL/GenBank/DDBJ databases">
        <authorList>
            <person name="Sun Q."/>
            <person name="Mori K."/>
        </authorList>
    </citation>
    <scope>NUCLEOTIDE SEQUENCE [LARGE SCALE GENOMIC DNA]</scope>
    <source>
        <strain evidence="6 7">KCTC 23315</strain>
    </source>
</reference>
<feature type="domain" description="Transglycosylase SLT" evidence="4">
    <location>
        <begin position="480"/>
        <end position="586"/>
    </location>
</feature>
<dbReference type="Gene3D" id="1.10.530.10">
    <property type="match status" value="1"/>
</dbReference>
<dbReference type="InterPro" id="IPR012289">
    <property type="entry name" value="Lytic_TGlycosylase_superhlx_L"/>
</dbReference>
<dbReference type="SUPFAM" id="SSF53955">
    <property type="entry name" value="Lysozyme-like"/>
    <property type="match status" value="1"/>
</dbReference>
<organism evidence="6 7">
    <name type="scientific">Rheinheimera tilapiae</name>
    <dbReference type="NCBI Taxonomy" id="875043"/>
    <lineage>
        <taxon>Bacteria</taxon>
        <taxon>Pseudomonadati</taxon>
        <taxon>Pseudomonadota</taxon>
        <taxon>Gammaproteobacteria</taxon>
        <taxon>Chromatiales</taxon>
        <taxon>Chromatiaceae</taxon>
        <taxon>Rheinheimera</taxon>
    </lineage>
</organism>
<dbReference type="EMBL" id="JBHLXP010000004">
    <property type="protein sequence ID" value="MFC0049606.1"/>
    <property type="molecule type" value="Genomic_DNA"/>
</dbReference>
<dbReference type="InterPro" id="IPR023346">
    <property type="entry name" value="Lysozyme-like_dom_sf"/>
</dbReference>
<dbReference type="InterPro" id="IPR008258">
    <property type="entry name" value="Transglycosylase_SLT_dom_1"/>
</dbReference>
<evidence type="ECO:0000313" key="7">
    <source>
        <dbReference type="Proteomes" id="UP001589813"/>
    </source>
</evidence>
<dbReference type="Pfam" id="PF14718">
    <property type="entry name" value="SLT_L"/>
    <property type="match status" value="1"/>
</dbReference>
<feature type="signal peptide" evidence="3">
    <location>
        <begin position="1"/>
        <end position="24"/>
    </location>
</feature>
<feature type="chain" id="PRO_5045769287" evidence="3">
    <location>
        <begin position="25"/>
        <end position="638"/>
    </location>
</feature>
<evidence type="ECO:0000259" key="5">
    <source>
        <dbReference type="Pfam" id="PF14718"/>
    </source>
</evidence>
<comment type="caution">
    <text evidence="6">The sequence shown here is derived from an EMBL/GenBank/DDBJ whole genome shotgun (WGS) entry which is preliminary data.</text>
</comment>
<feature type="domain" description="Lytic transglycosylase superhelical linker" evidence="5">
    <location>
        <begin position="403"/>
        <end position="468"/>
    </location>
</feature>
<dbReference type="PANTHER" id="PTHR37423:SF5">
    <property type="entry name" value="SOLUBLE LYTIC MUREIN TRANSGLYCOSYLASE"/>
    <property type="match status" value="1"/>
</dbReference>
<protein>
    <submittedName>
        <fullName evidence="6">Transglycosylase SLT domain-containing protein</fullName>
    </submittedName>
</protein>
<dbReference type="PROSITE" id="PS00922">
    <property type="entry name" value="TRANSGLYCOSYLASE"/>
    <property type="match status" value="1"/>
</dbReference>
<evidence type="ECO:0000256" key="1">
    <source>
        <dbReference type="ARBA" id="ARBA00007734"/>
    </source>
</evidence>
<dbReference type="CDD" id="cd13401">
    <property type="entry name" value="Slt70-like"/>
    <property type="match status" value="1"/>
</dbReference>
<sequence length="638" mass="73607">MGQLKSGFAVLALWCGGLLLPALAAPSDTVLRERFLQAEKKIHKVPLSQAEKMLRDLHAYPLKPYIELEYISRTLSDTAAVQKFLQQHQGTPLEWPLKKRWLLYLAGVQLTQPFLKHYQMGTDTVLDCAALQLRLLNESPASVWPDVTHLWLDGESLPKECDPLFKRWQKAGQRTPEVVWARLVKAADGGDDRIIPYLRTLLPAKLQYLGDKWKQVLEEPALVSRQKFLPLKHPWEREILTFGLKKLVWKKPDQALAVWARYEMDPHFTKAQRIDVARNFAIALASKDDSRAAKFLAMVPVELKDDLFLQWQITWYLRQQQWQRVIEVLNELPEETRKDDSWQYWLARAYEQSGKTEQSKQMLTALAATRGYYGFMAAAKLGLPPSLAHKPVPVTKEQYQAFRKSDSMQRMREWELLGRPNAAKRELTFLQKYGTPQQQLSAAKLAYDNGWYDRAIFALADAGYWDDVEMRFPMVYNKEIQKHSKAAQVDPAWAMAITRRESSFIPTAKSPVGAQGLMQIMPRTAKHIAGRNVKAEALYNPNTNIDMGTDYLRYLLRANDNNLVFATASYNAGFSNVQRWIPKHRQMELDVWIETIPFKETREYVKAVLAYYQIYNIRMNQEQDVFAPLATMKVGQTG</sequence>
<dbReference type="InterPro" id="IPR008939">
    <property type="entry name" value="Lytic_TGlycosylase_superhlx_U"/>
</dbReference>
<evidence type="ECO:0000313" key="6">
    <source>
        <dbReference type="EMBL" id="MFC0049606.1"/>
    </source>
</evidence>